<protein>
    <submittedName>
        <fullName evidence="2">GNAT family N-acetyltransferase</fullName>
    </submittedName>
</protein>
<evidence type="ECO:0000313" key="2">
    <source>
        <dbReference type="EMBL" id="MBH9578458.1"/>
    </source>
</evidence>
<sequence>MQILDTERLRLRWFRPEDAGFLLGLINEPAWIAGIRDSGVRTEEAARDWMQGRLLDPYWRLGHGFWMVERKADGEPLGMCGIFKRDTLPLPDLGYGLRAIHAGQGYAREAARACLDYARRVLGRDELLAITSPTNEASNRLLRDLGFAEEGVTEGGPDGPTLNWRWCATPRAATDAQAQIDALVRRFFAAFDNRQGAIAPVAALPALFLPEALVTAPGQAPCSVREFVEPRALLVQGGRLREFHEWELAHQTVVDGSNARRELRYAKQGLLDGQPYGGQGSKQLDLAQDGEGRWRIASLSWKDD</sequence>
<dbReference type="AlphaFoldDB" id="A0A931J603"/>
<dbReference type="PROSITE" id="PS51186">
    <property type="entry name" value="GNAT"/>
    <property type="match status" value="1"/>
</dbReference>
<dbReference type="InterPro" id="IPR032710">
    <property type="entry name" value="NTF2-like_dom_sf"/>
</dbReference>
<accession>A0A931J603</accession>
<proteinExistence type="predicted"/>
<keyword evidence="3" id="KW-1185">Reference proteome</keyword>
<organism evidence="2 3">
    <name type="scientific">Inhella proteolytica</name>
    <dbReference type="NCBI Taxonomy" id="2795029"/>
    <lineage>
        <taxon>Bacteria</taxon>
        <taxon>Pseudomonadati</taxon>
        <taxon>Pseudomonadota</taxon>
        <taxon>Betaproteobacteria</taxon>
        <taxon>Burkholderiales</taxon>
        <taxon>Sphaerotilaceae</taxon>
        <taxon>Inhella</taxon>
    </lineage>
</organism>
<dbReference type="PANTHER" id="PTHR43792:SF1">
    <property type="entry name" value="N-ACETYLTRANSFERASE DOMAIN-CONTAINING PROTEIN"/>
    <property type="match status" value="1"/>
</dbReference>
<gene>
    <name evidence="2" type="ORF">I7X39_16315</name>
</gene>
<reference evidence="2" key="1">
    <citation type="submission" date="2020-12" db="EMBL/GenBank/DDBJ databases">
        <title>The genome sequence of Inhella sp. 1Y17.</title>
        <authorList>
            <person name="Liu Y."/>
        </authorList>
    </citation>
    <scope>NUCLEOTIDE SEQUENCE</scope>
    <source>
        <strain evidence="2">1Y17</strain>
    </source>
</reference>
<dbReference type="SUPFAM" id="SSF55729">
    <property type="entry name" value="Acyl-CoA N-acyltransferases (Nat)"/>
    <property type="match status" value="1"/>
</dbReference>
<dbReference type="InterPro" id="IPR051531">
    <property type="entry name" value="N-acetyltransferase"/>
</dbReference>
<comment type="caution">
    <text evidence="2">The sequence shown here is derived from an EMBL/GenBank/DDBJ whole genome shotgun (WGS) entry which is preliminary data.</text>
</comment>
<dbReference type="InterPro" id="IPR000182">
    <property type="entry name" value="GNAT_dom"/>
</dbReference>
<dbReference type="Gene3D" id="3.40.630.30">
    <property type="match status" value="1"/>
</dbReference>
<dbReference type="Pfam" id="PF13302">
    <property type="entry name" value="Acetyltransf_3"/>
    <property type="match status" value="1"/>
</dbReference>
<dbReference type="InterPro" id="IPR016181">
    <property type="entry name" value="Acyl_CoA_acyltransferase"/>
</dbReference>
<evidence type="ECO:0000259" key="1">
    <source>
        <dbReference type="PROSITE" id="PS51186"/>
    </source>
</evidence>
<feature type="domain" description="N-acetyltransferase" evidence="1">
    <location>
        <begin position="9"/>
        <end position="168"/>
    </location>
</feature>
<dbReference type="SUPFAM" id="SSF54427">
    <property type="entry name" value="NTF2-like"/>
    <property type="match status" value="1"/>
</dbReference>
<dbReference type="PANTHER" id="PTHR43792">
    <property type="entry name" value="GNAT FAMILY, PUTATIVE (AFU_ORTHOLOGUE AFUA_3G00765)-RELATED-RELATED"/>
    <property type="match status" value="1"/>
</dbReference>
<dbReference type="EMBL" id="JAEDAK010000012">
    <property type="protein sequence ID" value="MBH9578458.1"/>
    <property type="molecule type" value="Genomic_DNA"/>
</dbReference>
<name>A0A931J603_9BURK</name>
<dbReference type="GO" id="GO:0016747">
    <property type="term" value="F:acyltransferase activity, transferring groups other than amino-acyl groups"/>
    <property type="evidence" value="ECO:0007669"/>
    <property type="project" value="InterPro"/>
</dbReference>
<evidence type="ECO:0000313" key="3">
    <source>
        <dbReference type="Proteomes" id="UP000613266"/>
    </source>
</evidence>
<dbReference type="RefSeq" id="WP_198112227.1">
    <property type="nucleotide sequence ID" value="NZ_JAEDAK010000012.1"/>
</dbReference>
<dbReference type="Proteomes" id="UP000613266">
    <property type="component" value="Unassembled WGS sequence"/>
</dbReference>